<evidence type="ECO:0000256" key="4">
    <source>
        <dbReference type="ARBA" id="ARBA00023235"/>
    </source>
</evidence>
<dbReference type="EMBL" id="CP045423">
    <property type="protein sequence ID" value="QFU17163.1"/>
    <property type="molecule type" value="Genomic_DNA"/>
</dbReference>
<dbReference type="GO" id="GO:0047465">
    <property type="term" value="F:N-acylglucosamine-6-phosphate 2-epimerase activity"/>
    <property type="evidence" value="ECO:0007669"/>
    <property type="project" value="UniProtKB-EC"/>
</dbReference>
<evidence type="ECO:0000313" key="8">
    <source>
        <dbReference type="Proteomes" id="UP000325614"/>
    </source>
</evidence>
<accession>A0A5P9JXL2</accession>
<dbReference type="UniPathway" id="UPA00629">
    <property type="reaction ID" value="UER00682"/>
</dbReference>
<keyword evidence="5 6" id="KW-0119">Carbohydrate metabolism</keyword>
<comment type="similarity">
    <text evidence="6">Belongs to the NanE family.</text>
</comment>
<dbReference type="InterPro" id="IPR007260">
    <property type="entry name" value="NanE"/>
</dbReference>
<dbReference type="AlphaFoldDB" id="A0A5P9JXL2"/>
<dbReference type="RefSeq" id="WP_152586799.1">
    <property type="nucleotide sequence ID" value="NZ_CP045423.1"/>
</dbReference>
<dbReference type="Pfam" id="PF04131">
    <property type="entry name" value="NanE"/>
    <property type="match status" value="1"/>
</dbReference>
<dbReference type="SUPFAM" id="SSF51366">
    <property type="entry name" value="Ribulose-phoshate binding barrel"/>
    <property type="match status" value="1"/>
</dbReference>
<comment type="pathway">
    <text evidence="3 6">Amino-sugar metabolism; N-acetylneuraminate degradation; D-fructose 6-phosphate from N-acetylneuraminate: step 3/5.</text>
</comment>
<dbReference type="InterPro" id="IPR011060">
    <property type="entry name" value="RibuloseP-bd_barrel"/>
</dbReference>
<organism evidence="7 8">
    <name type="scientific">Microvirga thermotolerans</name>
    <dbReference type="NCBI Taxonomy" id="2651334"/>
    <lineage>
        <taxon>Bacteria</taxon>
        <taxon>Pseudomonadati</taxon>
        <taxon>Pseudomonadota</taxon>
        <taxon>Alphaproteobacteria</taxon>
        <taxon>Hyphomicrobiales</taxon>
        <taxon>Methylobacteriaceae</taxon>
        <taxon>Microvirga</taxon>
    </lineage>
</organism>
<evidence type="ECO:0000313" key="7">
    <source>
        <dbReference type="EMBL" id="QFU17163.1"/>
    </source>
</evidence>
<evidence type="ECO:0000256" key="1">
    <source>
        <dbReference type="ARBA" id="ARBA00000056"/>
    </source>
</evidence>
<dbReference type="GO" id="GO:0019262">
    <property type="term" value="P:N-acetylneuraminate catabolic process"/>
    <property type="evidence" value="ECO:0007669"/>
    <property type="project" value="UniProtKB-UniRule"/>
</dbReference>
<dbReference type="Proteomes" id="UP000325614">
    <property type="component" value="Chromosome"/>
</dbReference>
<dbReference type="InterPro" id="IPR013785">
    <property type="entry name" value="Aldolase_TIM"/>
</dbReference>
<comment type="catalytic activity">
    <reaction evidence="1 6">
        <text>an N-acyl-D-glucosamine 6-phosphate = an N-acyl-D-mannosamine 6-phosphate</text>
        <dbReference type="Rhea" id="RHEA:23932"/>
        <dbReference type="ChEBI" id="CHEBI:57599"/>
        <dbReference type="ChEBI" id="CHEBI:57666"/>
        <dbReference type="EC" id="5.1.3.9"/>
    </reaction>
</comment>
<dbReference type="NCBIfam" id="NF002231">
    <property type="entry name" value="PRK01130.1"/>
    <property type="match status" value="1"/>
</dbReference>
<keyword evidence="8" id="KW-1185">Reference proteome</keyword>
<dbReference type="GO" id="GO:0005975">
    <property type="term" value="P:carbohydrate metabolic process"/>
    <property type="evidence" value="ECO:0007669"/>
    <property type="project" value="UniProtKB-UniRule"/>
</dbReference>
<reference evidence="7 8" key="1">
    <citation type="submission" date="2019-10" db="EMBL/GenBank/DDBJ databases">
        <title>Isolation, Identification of Microvirga thermotolerans HR1, a novel thermophilic bacterium and Comparative Genomics of the genus Microvirga.</title>
        <authorList>
            <person name="Li J."/>
            <person name="Zhang W."/>
            <person name="Lin M."/>
            <person name="Wang J."/>
        </authorList>
    </citation>
    <scope>NUCLEOTIDE SEQUENCE [LARGE SCALE GENOMIC DNA]</scope>
    <source>
        <strain evidence="7 8">HR1</strain>
    </source>
</reference>
<evidence type="ECO:0000256" key="6">
    <source>
        <dbReference type="HAMAP-Rule" id="MF_01235"/>
    </source>
</evidence>
<comment type="function">
    <text evidence="2 6">Converts N-acetylmannosamine-6-phosphate (ManNAc-6-P) to N-acetylglucosamine-6-phosphate (GlcNAc-6-P).</text>
</comment>
<dbReference type="PANTHER" id="PTHR36204">
    <property type="entry name" value="N-ACETYLMANNOSAMINE-6-PHOSPHATE 2-EPIMERASE-RELATED"/>
    <property type="match status" value="1"/>
</dbReference>
<dbReference type="PANTHER" id="PTHR36204:SF1">
    <property type="entry name" value="N-ACETYLMANNOSAMINE-6-PHOSPHATE 2-EPIMERASE-RELATED"/>
    <property type="match status" value="1"/>
</dbReference>
<evidence type="ECO:0000256" key="2">
    <source>
        <dbReference type="ARBA" id="ARBA00002147"/>
    </source>
</evidence>
<dbReference type="GO" id="GO:0006053">
    <property type="term" value="P:N-acetylmannosamine catabolic process"/>
    <property type="evidence" value="ECO:0007669"/>
    <property type="project" value="TreeGrafter"/>
</dbReference>
<dbReference type="EC" id="5.1.3.9" evidence="6"/>
<dbReference type="GO" id="GO:0005829">
    <property type="term" value="C:cytosol"/>
    <property type="evidence" value="ECO:0007669"/>
    <property type="project" value="TreeGrafter"/>
</dbReference>
<dbReference type="Gene3D" id="3.20.20.70">
    <property type="entry name" value="Aldolase class I"/>
    <property type="match status" value="1"/>
</dbReference>
<proteinExistence type="inferred from homology"/>
<keyword evidence="4 6" id="KW-0413">Isomerase</keyword>
<dbReference type="KEGG" id="mico:GDR74_13560"/>
<evidence type="ECO:0000256" key="3">
    <source>
        <dbReference type="ARBA" id="ARBA00005081"/>
    </source>
</evidence>
<gene>
    <name evidence="6" type="primary">nanE</name>
    <name evidence="7" type="ORF">GDR74_13560</name>
</gene>
<evidence type="ECO:0000256" key="5">
    <source>
        <dbReference type="ARBA" id="ARBA00023277"/>
    </source>
</evidence>
<protein>
    <recommendedName>
        <fullName evidence="6">Putative N-acetylmannosamine-6-phosphate 2-epimerase</fullName>
        <ecNumber evidence="6">5.1.3.9</ecNumber>
    </recommendedName>
    <alternativeName>
        <fullName evidence="6">ManNAc-6-P epimerase</fullName>
    </alternativeName>
</protein>
<sequence>MPRIPKGALIVSCQARADNPLHGPIFMSAMARAAAAGGAKGFRANGVEDVAAIRALTTCPIVGIDKVFDDEYPVYITPAFAHAARIAQAGADIVGLDATPRRRNGEPVGTLIGRIRSELGREVFADVSTLEEGQAAAAYGATYVATTLSGYTEETAALKEKGPDLDLVEALVRAVPVPVVAEGRFDTPELVAAAFARGAHAVVVGTAITNPREITKTFVRAAAPWAGEGNAGAP</sequence>
<name>A0A5P9JXL2_9HYPH</name>
<dbReference type="HAMAP" id="MF_01235">
    <property type="entry name" value="ManNAc6P_epimer"/>
    <property type="match status" value="1"/>
</dbReference>